<gene>
    <name evidence="9" type="ORF">FHX64_000206</name>
</gene>
<comment type="similarity">
    <text evidence="2">Belongs to the bacterial sugar transferase family.</text>
</comment>
<name>A0A7W5DPR4_9PORP</name>
<accession>A0A7W5DPR4</accession>
<evidence type="ECO:0000256" key="1">
    <source>
        <dbReference type="ARBA" id="ARBA00004141"/>
    </source>
</evidence>
<dbReference type="PANTHER" id="PTHR30576:SF0">
    <property type="entry name" value="UNDECAPRENYL-PHOSPHATE N-ACETYLGALACTOSAMINYL 1-PHOSPHATE TRANSFERASE-RELATED"/>
    <property type="match status" value="1"/>
</dbReference>
<dbReference type="Pfam" id="PF13727">
    <property type="entry name" value="CoA_binding_3"/>
    <property type="match status" value="1"/>
</dbReference>
<dbReference type="Gene3D" id="3.40.50.720">
    <property type="entry name" value="NAD(P)-binding Rossmann-like Domain"/>
    <property type="match status" value="1"/>
</dbReference>
<comment type="caution">
    <text evidence="9">The sequence shown here is derived from an EMBL/GenBank/DDBJ whole genome shotgun (WGS) entry which is preliminary data.</text>
</comment>
<dbReference type="GO" id="GO:0016020">
    <property type="term" value="C:membrane"/>
    <property type="evidence" value="ECO:0007669"/>
    <property type="project" value="UniProtKB-SubCell"/>
</dbReference>
<dbReference type="GO" id="GO:0016780">
    <property type="term" value="F:phosphotransferase activity, for other substituted phosphate groups"/>
    <property type="evidence" value="ECO:0007669"/>
    <property type="project" value="TreeGrafter"/>
</dbReference>
<dbReference type="Pfam" id="PF02397">
    <property type="entry name" value="Bac_transf"/>
    <property type="match status" value="1"/>
</dbReference>
<keyword evidence="4 7" id="KW-0812">Transmembrane</keyword>
<evidence type="ECO:0000256" key="3">
    <source>
        <dbReference type="ARBA" id="ARBA00022679"/>
    </source>
</evidence>
<dbReference type="NCBIfam" id="TIGR03025">
    <property type="entry name" value="EPS_sugtrans"/>
    <property type="match status" value="1"/>
</dbReference>
<keyword evidence="5 7" id="KW-1133">Transmembrane helix</keyword>
<evidence type="ECO:0000256" key="7">
    <source>
        <dbReference type="SAM" id="Phobius"/>
    </source>
</evidence>
<feature type="transmembrane region" description="Helical" evidence="7">
    <location>
        <begin position="48"/>
        <end position="67"/>
    </location>
</feature>
<feature type="transmembrane region" description="Helical" evidence="7">
    <location>
        <begin position="79"/>
        <end position="100"/>
    </location>
</feature>
<dbReference type="InterPro" id="IPR017475">
    <property type="entry name" value="EPS_sugar_tfrase"/>
</dbReference>
<feature type="transmembrane region" description="Helical" evidence="7">
    <location>
        <begin position="112"/>
        <end position="133"/>
    </location>
</feature>
<organism evidence="9 10">
    <name type="scientific">Microbacter margulisiae</name>
    <dbReference type="NCBI Taxonomy" id="1350067"/>
    <lineage>
        <taxon>Bacteria</taxon>
        <taxon>Pseudomonadati</taxon>
        <taxon>Bacteroidota</taxon>
        <taxon>Bacteroidia</taxon>
        <taxon>Bacteroidales</taxon>
        <taxon>Porphyromonadaceae</taxon>
        <taxon>Microbacter</taxon>
    </lineage>
</organism>
<dbReference type="RefSeq" id="WP_183411969.1">
    <property type="nucleotide sequence ID" value="NZ_JACHYB010000001.1"/>
</dbReference>
<evidence type="ECO:0000256" key="6">
    <source>
        <dbReference type="ARBA" id="ARBA00023136"/>
    </source>
</evidence>
<feature type="transmembrane region" description="Helical" evidence="7">
    <location>
        <begin position="7"/>
        <end position="28"/>
    </location>
</feature>
<dbReference type="PANTHER" id="PTHR30576">
    <property type="entry name" value="COLANIC BIOSYNTHESIS UDP-GLUCOSE LIPID CARRIER TRANSFERASE"/>
    <property type="match status" value="1"/>
</dbReference>
<feature type="domain" description="Bacterial sugar transferase" evidence="8">
    <location>
        <begin position="280"/>
        <end position="462"/>
    </location>
</feature>
<dbReference type="AlphaFoldDB" id="A0A7W5DPR4"/>
<sequence>MNRQKQKVVYIIADMGTAVASWVIFFVYHSYVSNMQTPVATIKSLHCSFWGVLLVYPFYCVLIHYLSGYYLRPFQKQPLLEFVTTFMSSLVIALTIFFLLLFRDVVISNHYYLFFSVLFLAQLGLTYFVRIFITHTVKNKIRKGKLSFNTLIIGTGINAQAVFSQLQLNQHKNGNKVLGFVDPGQALKENNDPKSICSLSDIASVIEEHHITELFIVADNSNEDELFDIVNQLLIFPVSIKVLPRVYEFLTARIRINSSTISPYIEITALSMPDWQLCTKRFLDIVISFFVLVFFSPVFLYLLIRVKRETPGVAIYRQERIGLHGKPFQILKFRTMYSNAENGVPQLTSKQDQRITPFGAFMRRYRLDELPQFYNVLKGDMSIVGPRPERQYFINQIMREAPYYCLLYNVRPGLTSWGPIKVGYTDMFEKMVERLQYDILYLENMSLLSDMQILLFTLSTIIKGKGW</sequence>
<keyword evidence="3 9" id="KW-0808">Transferase</keyword>
<evidence type="ECO:0000313" key="9">
    <source>
        <dbReference type="EMBL" id="MBB3186043.1"/>
    </source>
</evidence>
<evidence type="ECO:0000256" key="4">
    <source>
        <dbReference type="ARBA" id="ARBA00022692"/>
    </source>
</evidence>
<comment type="subcellular location">
    <subcellularLocation>
        <location evidence="1">Membrane</location>
        <topology evidence="1">Multi-pass membrane protein</topology>
    </subcellularLocation>
</comment>
<protein>
    <submittedName>
        <fullName evidence="9">Exopolysaccharide biosynthesis polyprenyl glycosylphosphotransferase</fullName>
    </submittedName>
</protein>
<evidence type="ECO:0000256" key="5">
    <source>
        <dbReference type="ARBA" id="ARBA00022989"/>
    </source>
</evidence>
<proteinExistence type="inferred from homology"/>
<evidence type="ECO:0000256" key="2">
    <source>
        <dbReference type="ARBA" id="ARBA00006464"/>
    </source>
</evidence>
<evidence type="ECO:0000259" key="8">
    <source>
        <dbReference type="Pfam" id="PF02397"/>
    </source>
</evidence>
<dbReference type="InterPro" id="IPR003362">
    <property type="entry name" value="Bact_transf"/>
</dbReference>
<keyword evidence="6 7" id="KW-0472">Membrane</keyword>
<dbReference type="Proteomes" id="UP000544222">
    <property type="component" value="Unassembled WGS sequence"/>
</dbReference>
<evidence type="ECO:0000313" key="10">
    <source>
        <dbReference type="Proteomes" id="UP000544222"/>
    </source>
</evidence>
<feature type="transmembrane region" description="Helical" evidence="7">
    <location>
        <begin position="282"/>
        <end position="304"/>
    </location>
</feature>
<reference evidence="9 10" key="1">
    <citation type="submission" date="2020-08" db="EMBL/GenBank/DDBJ databases">
        <title>Genomic Encyclopedia of Type Strains, Phase IV (KMG-IV): sequencing the most valuable type-strain genomes for metagenomic binning, comparative biology and taxonomic classification.</title>
        <authorList>
            <person name="Goeker M."/>
        </authorList>
    </citation>
    <scope>NUCLEOTIDE SEQUENCE [LARGE SCALE GENOMIC DNA]</scope>
    <source>
        <strain evidence="9 10">DSM 27471</strain>
    </source>
</reference>
<dbReference type="EMBL" id="JACHYB010000001">
    <property type="protein sequence ID" value="MBB3186043.1"/>
    <property type="molecule type" value="Genomic_DNA"/>
</dbReference>
<keyword evidence="10" id="KW-1185">Reference proteome</keyword>